<comment type="caution">
    <text evidence="12">The sequence shown here is derived from an EMBL/GenBank/DDBJ whole genome shotgun (WGS) entry which is preliminary data.</text>
</comment>
<dbReference type="EMBL" id="JARIHO010000041">
    <property type="protein sequence ID" value="KAJ7327670.1"/>
    <property type="molecule type" value="Genomic_DNA"/>
</dbReference>
<dbReference type="GO" id="GO:0043021">
    <property type="term" value="F:ribonucleoprotein complex binding"/>
    <property type="evidence" value="ECO:0007669"/>
    <property type="project" value="UniProtKB-ARBA"/>
</dbReference>
<proteinExistence type="inferred from homology"/>
<dbReference type="GO" id="GO:0005737">
    <property type="term" value="C:cytoplasm"/>
    <property type="evidence" value="ECO:0007669"/>
    <property type="project" value="UniProtKB-SubCell"/>
</dbReference>
<keyword evidence="3" id="KW-0963">Cytoplasm</keyword>
<accession>A0AAD6ZKM7</accession>
<dbReference type="GO" id="GO:0005634">
    <property type="term" value="C:nucleus"/>
    <property type="evidence" value="ECO:0007669"/>
    <property type="project" value="UniProtKB-SubCell"/>
</dbReference>
<evidence type="ECO:0000256" key="3">
    <source>
        <dbReference type="ARBA" id="ARBA00022490"/>
    </source>
</evidence>
<evidence type="ECO:0000256" key="2">
    <source>
        <dbReference type="ARBA" id="ARBA00004496"/>
    </source>
</evidence>
<evidence type="ECO:0000313" key="12">
    <source>
        <dbReference type="EMBL" id="KAJ7327670.1"/>
    </source>
</evidence>
<evidence type="ECO:0000256" key="4">
    <source>
        <dbReference type="ARBA" id="ARBA00022517"/>
    </source>
</evidence>
<dbReference type="InterPro" id="IPR036236">
    <property type="entry name" value="Znf_C2H2_sf"/>
</dbReference>
<keyword evidence="13" id="KW-1185">Reference proteome</keyword>
<evidence type="ECO:0000313" key="13">
    <source>
        <dbReference type="Proteomes" id="UP001218218"/>
    </source>
</evidence>
<dbReference type="FunFam" id="3.30.160.60:FF:000299">
    <property type="entry name" value="Zinc finger protein 593"/>
    <property type="match status" value="1"/>
</dbReference>
<dbReference type="GO" id="GO:0008270">
    <property type="term" value="F:zinc ion binding"/>
    <property type="evidence" value="ECO:0007669"/>
    <property type="project" value="UniProtKB-KW"/>
</dbReference>
<comment type="similarity">
    <text evidence="9">Belongs to the ZNF593/BUD20 C2H2-type zinc-finger protein family.</text>
</comment>
<feature type="compositionally biased region" description="Polar residues" evidence="10">
    <location>
        <begin position="226"/>
        <end position="235"/>
    </location>
</feature>
<evidence type="ECO:0000256" key="6">
    <source>
        <dbReference type="ARBA" id="ARBA00022771"/>
    </source>
</evidence>
<dbReference type="InterPro" id="IPR051879">
    <property type="entry name" value="C2H2-ZF_Maturation_Protein"/>
</dbReference>
<dbReference type="Pfam" id="PF12171">
    <property type="entry name" value="zf-C2H2_jaz"/>
    <property type="match status" value="1"/>
</dbReference>
<dbReference type="Gene3D" id="3.30.160.60">
    <property type="entry name" value="Classic Zinc Finger"/>
    <property type="match status" value="1"/>
</dbReference>
<dbReference type="PANTHER" id="PTHR46095:SF1">
    <property type="entry name" value="ZINC FINGER PROTEIN 593"/>
    <property type="match status" value="1"/>
</dbReference>
<dbReference type="Proteomes" id="UP001218218">
    <property type="component" value="Unassembled WGS sequence"/>
</dbReference>
<feature type="region of interest" description="Disordered" evidence="10">
    <location>
        <begin position="205"/>
        <end position="286"/>
    </location>
</feature>
<dbReference type="PROSITE" id="PS00028">
    <property type="entry name" value="ZINC_FINGER_C2H2_1"/>
    <property type="match status" value="1"/>
</dbReference>
<sequence length="673" mass="73470">MKSWEPEKTPKLDWVPMGRQSIQLLSEYSGRRPYPGFYTIESELVSSFESSKAPIGNEDRQWCSDPMQYASILETAADRVSRSIDEEVCNTEEGKEGAGGKREVVWRREAGGIRGRRAGARVVDISAFGGGPRQERDESGEQRWVGGPKRKALREASSRARCIVHFGSGLSREAELHKRVEDEGRMGGAVCAWWVGRPRAEPTARAGHLAGRSGSAEHGRAPVCTGSVQGQTTPAGTGESMRLRGGLVTSGEAGREKGCRIEGEKEERSKRDRRRAGPSGGPHALDALRRAREDVQRRWSIVASMLEAKGTAAVGESQARQRRGRCTAAPCIGLEMTPAFRHAVGELQTPHRRGRGRETTAALQRQRIQEKERRERKPGAARKRACDAPASLLLCRAVCQSGLWPATFGTCWVDVEGRGGLKSLRTSGHVGVGVGVQALAHTTEIGDMSAEKSAQDAPATLLLPSRHMLSDLGRHLCPLPLKATTLRTCCVEDLALCGRTRPHRHWVRLTGSGRAGGCAGAGRVSRTSKGKSKSGKHCRLPVKTLKSPQRTPRCPQSPHESQPPCTVSDCLRLRACVVRELLSKRRAELAAQPLDFEKPGLAQQYCVECAKYYETDAAITSHWRSKVHKQRCKQLKEPAYTIEESERAAGLGPAERKPPTVATVMEDVVLAAT</sequence>
<gene>
    <name evidence="12" type="ORF">DFH08DRAFT_1026882</name>
</gene>
<dbReference type="InterPro" id="IPR022755">
    <property type="entry name" value="Znf_C2H2_jaz"/>
</dbReference>
<dbReference type="GO" id="GO:0042254">
    <property type="term" value="P:ribosome biogenesis"/>
    <property type="evidence" value="ECO:0007669"/>
    <property type="project" value="UniProtKB-KW"/>
</dbReference>
<evidence type="ECO:0000256" key="7">
    <source>
        <dbReference type="ARBA" id="ARBA00022833"/>
    </source>
</evidence>
<name>A0AAD6ZKM7_9AGAR</name>
<feature type="region of interest" description="Disordered" evidence="10">
    <location>
        <begin position="349"/>
        <end position="382"/>
    </location>
</feature>
<dbReference type="PANTHER" id="PTHR46095">
    <property type="entry name" value="ZINC FINGER PROTEIN 593"/>
    <property type="match status" value="1"/>
</dbReference>
<keyword evidence="5" id="KW-0479">Metal-binding</keyword>
<keyword evidence="6" id="KW-0863">Zinc-finger</keyword>
<protein>
    <recommendedName>
        <fullName evidence="11">C2H2-type domain-containing protein</fullName>
    </recommendedName>
</protein>
<feature type="domain" description="C2H2-type" evidence="11">
    <location>
        <begin position="606"/>
        <end position="628"/>
    </location>
</feature>
<dbReference type="InterPro" id="IPR013087">
    <property type="entry name" value="Znf_C2H2_type"/>
</dbReference>
<keyword evidence="8" id="KW-0539">Nucleus</keyword>
<dbReference type="AlphaFoldDB" id="A0AAD6ZKM7"/>
<reference evidence="12" key="1">
    <citation type="submission" date="2023-03" db="EMBL/GenBank/DDBJ databases">
        <title>Massive genome expansion in bonnet fungi (Mycena s.s.) driven by repeated elements and novel gene families across ecological guilds.</title>
        <authorList>
            <consortium name="Lawrence Berkeley National Laboratory"/>
            <person name="Harder C.B."/>
            <person name="Miyauchi S."/>
            <person name="Viragh M."/>
            <person name="Kuo A."/>
            <person name="Thoen E."/>
            <person name="Andreopoulos B."/>
            <person name="Lu D."/>
            <person name="Skrede I."/>
            <person name="Drula E."/>
            <person name="Henrissat B."/>
            <person name="Morin E."/>
            <person name="Kohler A."/>
            <person name="Barry K."/>
            <person name="LaButti K."/>
            <person name="Morin E."/>
            <person name="Salamov A."/>
            <person name="Lipzen A."/>
            <person name="Mereny Z."/>
            <person name="Hegedus B."/>
            <person name="Baldrian P."/>
            <person name="Stursova M."/>
            <person name="Weitz H."/>
            <person name="Taylor A."/>
            <person name="Grigoriev I.V."/>
            <person name="Nagy L.G."/>
            <person name="Martin F."/>
            <person name="Kauserud H."/>
        </authorList>
    </citation>
    <scope>NUCLEOTIDE SEQUENCE</scope>
    <source>
        <strain evidence="12">CBHHK002</strain>
    </source>
</reference>
<dbReference type="SUPFAM" id="SSF57667">
    <property type="entry name" value="beta-beta-alpha zinc fingers"/>
    <property type="match status" value="1"/>
</dbReference>
<feature type="compositionally biased region" description="Basic and acidic residues" evidence="10">
    <location>
        <begin position="253"/>
        <end position="270"/>
    </location>
</feature>
<evidence type="ECO:0000256" key="1">
    <source>
        <dbReference type="ARBA" id="ARBA00004123"/>
    </source>
</evidence>
<evidence type="ECO:0000256" key="8">
    <source>
        <dbReference type="ARBA" id="ARBA00023242"/>
    </source>
</evidence>
<comment type="subcellular location">
    <subcellularLocation>
        <location evidence="2">Cytoplasm</location>
    </subcellularLocation>
    <subcellularLocation>
        <location evidence="1">Nucleus</location>
    </subcellularLocation>
</comment>
<evidence type="ECO:0000256" key="9">
    <source>
        <dbReference type="ARBA" id="ARBA00038064"/>
    </source>
</evidence>
<evidence type="ECO:0000256" key="5">
    <source>
        <dbReference type="ARBA" id="ARBA00022723"/>
    </source>
</evidence>
<keyword evidence="4" id="KW-0690">Ribosome biogenesis</keyword>
<evidence type="ECO:0000256" key="10">
    <source>
        <dbReference type="SAM" id="MobiDB-lite"/>
    </source>
</evidence>
<evidence type="ECO:0000259" key="11">
    <source>
        <dbReference type="PROSITE" id="PS00028"/>
    </source>
</evidence>
<feature type="compositionally biased region" description="Basic and acidic residues" evidence="10">
    <location>
        <begin position="367"/>
        <end position="378"/>
    </location>
</feature>
<organism evidence="12 13">
    <name type="scientific">Mycena albidolilacea</name>
    <dbReference type="NCBI Taxonomy" id="1033008"/>
    <lineage>
        <taxon>Eukaryota</taxon>
        <taxon>Fungi</taxon>
        <taxon>Dikarya</taxon>
        <taxon>Basidiomycota</taxon>
        <taxon>Agaricomycotina</taxon>
        <taxon>Agaricomycetes</taxon>
        <taxon>Agaricomycetidae</taxon>
        <taxon>Agaricales</taxon>
        <taxon>Marasmiineae</taxon>
        <taxon>Mycenaceae</taxon>
        <taxon>Mycena</taxon>
    </lineage>
</organism>
<keyword evidence="7" id="KW-0862">Zinc</keyword>